<name>A0A1U9KMD8_9PROT</name>
<accession>A0A1U9KMD8</accession>
<evidence type="ECO:0000313" key="2">
    <source>
        <dbReference type="EMBL" id="AQS86900.1"/>
    </source>
</evidence>
<evidence type="ECO:0000313" key="3">
    <source>
        <dbReference type="Proteomes" id="UP000188604"/>
    </source>
</evidence>
<feature type="domain" description="Hedgehog/Intein (Hint)" evidence="1">
    <location>
        <begin position="2"/>
        <end position="112"/>
    </location>
</feature>
<dbReference type="AlphaFoldDB" id="A0A1U9KMD8"/>
<dbReference type="EMBL" id="CP014691">
    <property type="protein sequence ID" value="AQS86900.1"/>
    <property type="molecule type" value="Genomic_DNA"/>
</dbReference>
<sequence>MVLTISGDMKPVIWIGTRQDSARNYPVSRRHEFQPVCFKAGSLGPDMPTRDFYVSPLHGIYVDGVRICAFLLINGSTIVRATEVQEMEYFHIELSEHSILQADGAWSESYFEFDNFHRKFDNGATYPLQHNRPARHAHCCPMIWESEQLDRIKACLLDYA</sequence>
<proteinExistence type="predicted"/>
<dbReference type="Proteomes" id="UP000188604">
    <property type="component" value="Chromosome"/>
</dbReference>
<keyword evidence="3" id="KW-1185">Reference proteome</keyword>
<dbReference type="Pfam" id="PF13403">
    <property type="entry name" value="Hint_2"/>
    <property type="match status" value="1"/>
</dbReference>
<dbReference type="KEGG" id="nch:A0U93_01870"/>
<organism evidence="2 3">
    <name type="scientific">Neoasaia chiangmaiensis</name>
    <dbReference type="NCBI Taxonomy" id="320497"/>
    <lineage>
        <taxon>Bacteria</taxon>
        <taxon>Pseudomonadati</taxon>
        <taxon>Pseudomonadota</taxon>
        <taxon>Alphaproteobacteria</taxon>
        <taxon>Acetobacterales</taxon>
        <taxon>Acetobacteraceae</taxon>
        <taxon>Neoasaia</taxon>
    </lineage>
</organism>
<protein>
    <recommendedName>
        <fullName evidence="1">Hedgehog/Intein (Hint) domain-containing protein</fullName>
    </recommendedName>
</protein>
<dbReference type="STRING" id="320497.A0U93_01870"/>
<reference evidence="2 3" key="1">
    <citation type="submission" date="2016-03" db="EMBL/GenBank/DDBJ databases">
        <title>Acetic acid bacteria sequencing.</title>
        <authorList>
            <person name="Brandt J."/>
            <person name="Jakob F."/>
            <person name="Vogel R.F."/>
        </authorList>
    </citation>
    <scope>NUCLEOTIDE SEQUENCE [LARGE SCALE GENOMIC DNA]</scope>
    <source>
        <strain evidence="2 3">NBRC 101099</strain>
    </source>
</reference>
<dbReference type="InterPro" id="IPR028992">
    <property type="entry name" value="Hedgehog/Intein_dom"/>
</dbReference>
<evidence type="ECO:0000259" key="1">
    <source>
        <dbReference type="Pfam" id="PF13403"/>
    </source>
</evidence>
<gene>
    <name evidence="2" type="ORF">A0U93_01870</name>
</gene>